<dbReference type="SMART" id="SM00448">
    <property type="entry name" value="REC"/>
    <property type="match status" value="1"/>
</dbReference>
<dbReference type="Gene3D" id="6.10.250.690">
    <property type="match status" value="1"/>
</dbReference>
<keyword evidence="4 7" id="KW-0238">DNA-binding</keyword>
<dbReference type="InterPro" id="IPR039420">
    <property type="entry name" value="WalR-like"/>
</dbReference>
<feature type="domain" description="OmpR/PhoB-type" evidence="9">
    <location>
        <begin position="124"/>
        <end position="218"/>
    </location>
</feature>
<evidence type="ECO:0000256" key="2">
    <source>
        <dbReference type="ARBA" id="ARBA00023012"/>
    </source>
</evidence>
<gene>
    <name evidence="10" type="ORF">KME65_03865</name>
</gene>
<evidence type="ECO:0000256" key="5">
    <source>
        <dbReference type="ARBA" id="ARBA00023163"/>
    </source>
</evidence>
<evidence type="ECO:0000313" key="10">
    <source>
        <dbReference type="EMBL" id="MBT2988079.1"/>
    </source>
</evidence>
<dbReference type="CDD" id="cd17624">
    <property type="entry name" value="REC_OmpR_PmrA-like"/>
    <property type="match status" value="1"/>
</dbReference>
<dbReference type="GO" id="GO:0005829">
    <property type="term" value="C:cytosol"/>
    <property type="evidence" value="ECO:0007669"/>
    <property type="project" value="TreeGrafter"/>
</dbReference>
<keyword evidence="2" id="KW-0902">Two-component regulatory system</keyword>
<comment type="caution">
    <text evidence="10">The sequence shown here is derived from an EMBL/GenBank/DDBJ whole genome shotgun (WGS) entry which is preliminary data.</text>
</comment>
<dbReference type="PROSITE" id="PS50110">
    <property type="entry name" value="RESPONSE_REGULATORY"/>
    <property type="match status" value="1"/>
</dbReference>
<dbReference type="PROSITE" id="PS51755">
    <property type="entry name" value="OMPR_PHOB"/>
    <property type="match status" value="1"/>
</dbReference>
<evidence type="ECO:0000256" key="4">
    <source>
        <dbReference type="ARBA" id="ARBA00023125"/>
    </source>
</evidence>
<evidence type="ECO:0000313" key="11">
    <source>
        <dbReference type="Proteomes" id="UP000770889"/>
    </source>
</evidence>
<keyword evidence="5" id="KW-0804">Transcription</keyword>
<dbReference type="CDD" id="cd00383">
    <property type="entry name" value="trans_reg_C"/>
    <property type="match status" value="1"/>
</dbReference>
<dbReference type="InterPro" id="IPR001867">
    <property type="entry name" value="OmpR/PhoB-type_DNA-bd"/>
</dbReference>
<dbReference type="Pfam" id="PF00072">
    <property type="entry name" value="Response_reg"/>
    <property type="match status" value="1"/>
</dbReference>
<evidence type="ECO:0000256" key="1">
    <source>
        <dbReference type="ARBA" id="ARBA00022553"/>
    </source>
</evidence>
<dbReference type="Gene3D" id="3.40.50.2300">
    <property type="match status" value="1"/>
</dbReference>
<proteinExistence type="predicted"/>
<dbReference type="InterPro" id="IPR011006">
    <property type="entry name" value="CheY-like_superfamily"/>
</dbReference>
<feature type="domain" description="Response regulatory" evidence="8">
    <location>
        <begin position="2"/>
        <end position="116"/>
    </location>
</feature>
<dbReference type="InterPro" id="IPR001789">
    <property type="entry name" value="Sig_transdc_resp-reg_receiver"/>
</dbReference>
<dbReference type="Gene3D" id="1.10.10.10">
    <property type="entry name" value="Winged helix-like DNA-binding domain superfamily/Winged helix DNA-binding domain"/>
    <property type="match status" value="1"/>
</dbReference>
<dbReference type="AlphaFoldDB" id="A0A944M6G4"/>
<evidence type="ECO:0000259" key="9">
    <source>
        <dbReference type="PROSITE" id="PS51755"/>
    </source>
</evidence>
<dbReference type="InterPro" id="IPR036388">
    <property type="entry name" value="WH-like_DNA-bd_sf"/>
</dbReference>
<accession>A0A944M6G4</accession>
<protein>
    <submittedName>
        <fullName evidence="10">Response regulator transcription factor</fullName>
    </submittedName>
</protein>
<evidence type="ECO:0000256" key="3">
    <source>
        <dbReference type="ARBA" id="ARBA00023015"/>
    </source>
</evidence>
<dbReference type="FunFam" id="1.10.10.10:FF:000005">
    <property type="entry name" value="Two-component system response regulator"/>
    <property type="match status" value="1"/>
</dbReference>
<dbReference type="EMBL" id="JAHHGM010000003">
    <property type="protein sequence ID" value="MBT2988079.1"/>
    <property type="molecule type" value="Genomic_DNA"/>
</dbReference>
<dbReference type="Proteomes" id="UP000770889">
    <property type="component" value="Unassembled WGS sequence"/>
</dbReference>
<reference evidence="10 11" key="1">
    <citation type="submission" date="2021-05" db="EMBL/GenBank/DDBJ databases">
        <title>Genetic and Functional Diversity in Clade A Lucinid endosymbionts from the Bahamas.</title>
        <authorList>
            <person name="Giani N.M."/>
            <person name="Engel A.S."/>
            <person name="Campbell B.J."/>
        </authorList>
    </citation>
    <scope>NUCLEOTIDE SEQUENCE [LARGE SCALE GENOMIC DNA]</scope>
    <source>
        <strain evidence="10">LUC16012Gg_MoonRockCtena</strain>
    </source>
</reference>
<evidence type="ECO:0000256" key="6">
    <source>
        <dbReference type="PROSITE-ProRule" id="PRU00169"/>
    </source>
</evidence>
<sequence length="226" mass="25570">MNLLLVEDDEMLGDGIQSVLRRRGLSIDWVRDGLTAMQSMKAARYDVLLLDLNIPWLSGLEVLARLRSEGNQILVLVLTARSEVLDRVQALDSGADDYVVKPFDIEELCARIRALHRRHSGQEEEILRHGELTLDPSAHTVTIQSNEVSLSVKEFDILQSLMENMGRVMSRRKLSEKVYCLDDDVESNAIEVHIHHLRKKLGDHPIRTVRGVGYVIEKPTGTSAKR</sequence>
<evidence type="ECO:0000256" key="7">
    <source>
        <dbReference type="PROSITE-ProRule" id="PRU01091"/>
    </source>
</evidence>
<dbReference type="GO" id="GO:0006355">
    <property type="term" value="P:regulation of DNA-templated transcription"/>
    <property type="evidence" value="ECO:0007669"/>
    <property type="project" value="InterPro"/>
</dbReference>
<dbReference type="SMART" id="SM00862">
    <property type="entry name" value="Trans_reg_C"/>
    <property type="match status" value="1"/>
</dbReference>
<dbReference type="Pfam" id="PF00486">
    <property type="entry name" value="Trans_reg_C"/>
    <property type="match status" value="1"/>
</dbReference>
<evidence type="ECO:0000259" key="8">
    <source>
        <dbReference type="PROSITE" id="PS50110"/>
    </source>
</evidence>
<feature type="modified residue" description="4-aspartylphosphate" evidence="6">
    <location>
        <position position="51"/>
    </location>
</feature>
<keyword evidence="1 6" id="KW-0597">Phosphoprotein</keyword>
<keyword evidence="3" id="KW-0805">Transcription regulation</keyword>
<name>A0A944M6G4_9GAMM</name>
<dbReference type="GO" id="GO:0000976">
    <property type="term" value="F:transcription cis-regulatory region binding"/>
    <property type="evidence" value="ECO:0007669"/>
    <property type="project" value="TreeGrafter"/>
</dbReference>
<dbReference type="GO" id="GO:0032993">
    <property type="term" value="C:protein-DNA complex"/>
    <property type="evidence" value="ECO:0007669"/>
    <property type="project" value="TreeGrafter"/>
</dbReference>
<organism evidence="10 11">
    <name type="scientific">Candidatus Thiodiazotropha taylori</name>
    <dbReference type="NCBI Taxonomy" id="2792791"/>
    <lineage>
        <taxon>Bacteria</taxon>
        <taxon>Pseudomonadati</taxon>
        <taxon>Pseudomonadota</taxon>
        <taxon>Gammaproteobacteria</taxon>
        <taxon>Chromatiales</taxon>
        <taxon>Sedimenticolaceae</taxon>
        <taxon>Candidatus Thiodiazotropha</taxon>
    </lineage>
</organism>
<dbReference type="SUPFAM" id="SSF52172">
    <property type="entry name" value="CheY-like"/>
    <property type="match status" value="1"/>
</dbReference>
<feature type="DNA-binding region" description="OmpR/PhoB-type" evidence="7">
    <location>
        <begin position="124"/>
        <end position="218"/>
    </location>
</feature>
<dbReference type="PANTHER" id="PTHR48111">
    <property type="entry name" value="REGULATOR OF RPOS"/>
    <property type="match status" value="1"/>
</dbReference>
<dbReference type="GO" id="GO:0000156">
    <property type="term" value="F:phosphorelay response regulator activity"/>
    <property type="evidence" value="ECO:0007669"/>
    <property type="project" value="TreeGrafter"/>
</dbReference>
<dbReference type="PANTHER" id="PTHR48111:SF67">
    <property type="entry name" value="TRANSCRIPTIONAL REGULATORY PROTEIN TCTD"/>
    <property type="match status" value="1"/>
</dbReference>